<evidence type="ECO:0000259" key="1">
    <source>
        <dbReference type="Pfam" id="PF01738"/>
    </source>
</evidence>
<dbReference type="InterPro" id="IPR029058">
    <property type="entry name" value="AB_hydrolase_fold"/>
</dbReference>
<evidence type="ECO:0000313" key="2">
    <source>
        <dbReference type="EMBL" id="KAL2918287.1"/>
    </source>
</evidence>
<proteinExistence type="predicted"/>
<feature type="domain" description="Dienelactone hydrolase" evidence="1">
    <location>
        <begin position="39"/>
        <end position="229"/>
    </location>
</feature>
<dbReference type="Pfam" id="PF01738">
    <property type="entry name" value="DLH"/>
    <property type="match status" value="1"/>
</dbReference>
<name>A0ABR4NFH8_9FUNG</name>
<dbReference type="InterPro" id="IPR002925">
    <property type="entry name" value="Dienelactn_hydro"/>
</dbReference>
<keyword evidence="3" id="KW-1185">Reference proteome</keyword>
<reference evidence="2 3" key="1">
    <citation type="submission" date="2023-09" db="EMBL/GenBank/DDBJ databases">
        <title>Pangenome analysis of Batrachochytrium dendrobatidis and related Chytrids.</title>
        <authorList>
            <person name="Yacoub M.N."/>
            <person name="Stajich J.E."/>
            <person name="James T.Y."/>
        </authorList>
    </citation>
    <scope>NUCLEOTIDE SEQUENCE [LARGE SCALE GENOMIC DNA]</scope>
    <source>
        <strain evidence="2 3">JEL0888</strain>
    </source>
</reference>
<dbReference type="Gene3D" id="3.40.50.1820">
    <property type="entry name" value="alpha/beta hydrolase"/>
    <property type="match status" value="1"/>
</dbReference>
<sequence>MPAVEFNAVPLHAEGRETAAVGVIVIQVRTRLLPPRPRSWGLNNHIRNITARYAAAVGGIAVAPDLYRSKVAATADEASHLMNGLDWHQAVKDVKIAIEYLRTRGVKKVGIVGFCMGGALAIAAGVHVPELSAGICFYGIPPAAFASPADLKPPMQFHFGSRDKSAGFSDLTAAENLKKAVADAGKDVSEFYIWDADHAFMNEEAPAYPYNEPVAKQAFAKSVDFFKKHLA</sequence>
<protein>
    <recommendedName>
        <fullName evidence="1">Dienelactone hydrolase domain-containing protein</fullName>
    </recommendedName>
</protein>
<dbReference type="Proteomes" id="UP001527925">
    <property type="component" value="Unassembled WGS sequence"/>
</dbReference>
<evidence type="ECO:0000313" key="3">
    <source>
        <dbReference type="Proteomes" id="UP001527925"/>
    </source>
</evidence>
<accession>A0ABR4NFH8</accession>
<comment type="caution">
    <text evidence="2">The sequence shown here is derived from an EMBL/GenBank/DDBJ whole genome shotgun (WGS) entry which is preliminary data.</text>
</comment>
<dbReference type="InterPro" id="IPR051049">
    <property type="entry name" value="Dienelactone_hydrolase-like"/>
</dbReference>
<organism evidence="2 3">
    <name type="scientific">Polyrhizophydium stewartii</name>
    <dbReference type="NCBI Taxonomy" id="2732419"/>
    <lineage>
        <taxon>Eukaryota</taxon>
        <taxon>Fungi</taxon>
        <taxon>Fungi incertae sedis</taxon>
        <taxon>Chytridiomycota</taxon>
        <taxon>Chytridiomycota incertae sedis</taxon>
        <taxon>Chytridiomycetes</taxon>
        <taxon>Rhizophydiales</taxon>
        <taxon>Rhizophydiales incertae sedis</taxon>
        <taxon>Polyrhizophydium</taxon>
    </lineage>
</organism>
<dbReference type="PANTHER" id="PTHR46623">
    <property type="entry name" value="CARBOXYMETHYLENEBUTENOLIDASE-RELATED"/>
    <property type="match status" value="1"/>
</dbReference>
<gene>
    <name evidence="2" type="ORF">HK105_202214</name>
</gene>
<dbReference type="PANTHER" id="PTHR46623:SF6">
    <property type="entry name" value="ALPHA_BETA-HYDROLASES SUPERFAMILY PROTEIN"/>
    <property type="match status" value="1"/>
</dbReference>
<dbReference type="SUPFAM" id="SSF53474">
    <property type="entry name" value="alpha/beta-Hydrolases"/>
    <property type="match status" value="1"/>
</dbReference>
<dbReference type="EMBL" id="JADGIZ020000007">
    <property type="protein sequence ID" value="KAL2918287.1"/>
    <property type="molecule type" value="Genomic_DNA"/>
</dbReference>